<feature type="domain" description="Large ribosomal subunit protein mL44 endonuclease" evidence="10">
    <location>
        <begin position="81"/>
        <end position="215"/>
    </location>
</feature>
<comment type="similarity">
    <text evidence="7">Belongs to the ribonuclease III family. Mitochondrion-specific ribosomal protein mL44 subfamily.</text>
</comment>
<dbReference type="InterPro" id="IPR044444">
    <property type="entry name" value="Ribosomal_mL44_DSRM_metazoa"/>
</dbReference>
<evidence type="ECO:0000256" key="2">
    <source>
        <dbReference type="ARBA" id="ARBA00022884"/>
    </source>
</evidence>
<dbReference type="SUPFAM" id="SSF69065">
    <property type="entry name" value="RNase III domain-like"/>
    <property type="match status" value="1"/>
</dbReference>
<dbReference type="Pfam" id="PF22892">
    <property type="entry name" value="DSRM_MRPL44"/>
    <property type="match status" value="1"/>
</dbReference>
<evidence type="ECO:0000259" key="9">
    <source>
        <dbReference type="Pfam" id="PF22892"/>
    </source>
</evidence>
<sequence length="351" mass="39697">MAGLGRNCVLCARKSLLFHRSCLTLTRTQIPLASEVVVTQVRGTKRWVRPYLQTLLNRINKENEWLGPLPPQPRSSKINWNYESELFAFGPRLGEKLNMNTLRAAFTDRSYVEQEEERRRELGLPLEDVKLDMQDNSHLSEQGWELTTNYIYRFIRAEFPLLPEEGVKAIHDYVTQEDMLVWIAKHLGVKDLIRCSTFPVPPPVTKQVFLAIIGAVKHDQGPQRAEAFVQDFVVAQLVGKDVNAMWDVPNPMGMLAEVLQKEGRGEPEPRIINQSGVNTVTPVFCVGVYSDKELLGEASGDTLPKAVEEAARVALANMFKTHEGRKPLALDTRLKTMAEITGKTQYLENKS</sequence>
<keyword evidence="11" id="KW-1185">Reference proteome</keyword>
<accession>A0A6P4Z2K2</accession>
<keyword evidence="6" id="KW-0687">Ribonucleoprotein</keyword>
<evidence type="ECO:0000256" key="4">
    <source>
        <dbReference type="ARBA" id="ARBA00022980"/>
    </source>
</evidence>
<evidence type="ECO:0000313" key="11">
    <source>
        <dbReference type="Proteomes" id="UP000515135"/>
    </source>
</evidence>
<dbReference type="GO" id="GO:0006396">
    <property type="term" value="P:RNA processing"/>
    <property type="evidence" value="ECO:0007669"/>
    <property type="project" value="InterPro"/>
</dbReference>
<dbReference type="Proteomes" id="UP000515135">
    <property type="component" value="Unplaced"/>
</dbReference>
<dbReference type="AlphaFoldDB" id="A0A6P4Z2K2"/>
<dbReference type="CDD" id="cd19874">
    <property type="entry name" value="DSRM_MRPL44"/>
    <property type="match status" value="1"/>
</dbReference>
<dbReference type="OrthoDB" id="444135at2759"/>
<dbReference type="Gene3D" id="1.10.1520.10">
    <property type="entry name" value="Ribonuclease III domain"/>
    <property type="match status" value="1"/>
</dbReference>
<dbReference type="Gene3D" id="3.30.160.20">
    <property type="match status" value="1"/>
</dbReference>
<protein>
    <recommendedName>
        <fullName evidence="8">Large ribosomal subunit protein mL44</fullName>
    </recommendedName>
</protein>
<evidence type="ECO:0000256" key="7">
    <source>
        <dbReference type="ARBA" id="ARBA00024034"/>
    </source>
</evidence>
<evidence type="ECO:0000256" key="8">
    <source>
        <dbReference type="ARBA" id="ARBA00035187"/>
    </source>
</evidence>
<dbReference type="FunFam" id="3.30.160.20:FF:000037">
    <property type="entry name" value="39S ribosomal protein L44, mitochondrial"/>
    <property type="match status" value="1"/>
</dbReference>
<organism evidence="11 12">
    <name type="scientific">Branchiostoma belcheri</name>
    <name type="common">Amphioxus</name>
    <dbReference type="NCBI Taxonomy" id="7741"/>
    <lineage>
        <taxon>Eukaryota</taxon>
        <taxon>Metazoa</taxon>
        <taxon>Chordata</taxon>
        <taxon>Cephalochordata</taxon>
        <taxon>Leptocardii</taxon>
        <taxon>Amphioxiformes</taxon>
        <taxon>Branchiostomatidae</taxon>
        <taxon>Branchiostoma</taxon>
    </lineage>
</organism>
<feature type="domain" description="Large ribosomal subunit protein mL44 dsRNA binding" evidence="9">
    <location>
        <begin position="246"/>
        <end position="336"/>
    </location>
</feature>
<dbReference type="GO" id="GO:0005762">
    <property type="term" value="C:mitochondrial large ribosomal subunit"/>
    <property type="evidence" value="ECO:0007669"/>
    <property type="project" value="TreeGrafter"/>
</dbReference>
<keyword evidence="2" id="KW-0694">RNA-binding</keyword>
<proteinExistence type="inferred from homology"/>
<gene>
    <name evidence="12" type="primary">LOC109470709</name>
</gene>
<keyword evidence="5" id="KW-0496">Mitochondrion</keyword>
<evidence type="ECO:0000256" key="5">
    <source>
        <dbReference type="ARBA" id="ARBA00023128"/>
    </source>
</evidence>
<dbReference type="GO" id="GO:0004525">
    <property type="term" value="F:ribonuclease III activity"/>
    <property type="evidence" value="ECO:0007669"/>
    <property type="project" value="InterPro"/>
</dbReference>
<keyword evidence="3" id="KW-0809">Transit peptide</keyword>
<name>A0A6P4Z2K2_BRABE</name>
<dbReference type="GO" id="GO:0003725">
    <property type="term" value="F:double-stranded RNA binding"/>
    <property type="evidence" value="ECO:0007669"/>
    <property type="project" value="InterPro"/>
</dbReference>
<dbReference type="InterPro" id="IPR055189">
    <property type="entry name" value="RM44_endonuclase"/>
</dbReference>
<keyword evidence="4" id="KW-0689">Ribosomal protein</keyword>
<evidence type="ECO:0000259" key="10">
    <source>
        <dbReference type="Pfam" id="PF22935"/>
    </source>
</evidence>
<dbReference type="KEGG" id="bbel:109470709"/>
<evidence type="ECO:0000256" key="6">
    <source>
        <dbReference type="ARBA" id="ARBA00023274"/>
    </source>
</evidence>
<dbReference type="RefSeq" id="XP_019625317.1">
    <property type="nucleotide sequence ID" value="XM_019769758.1"/>
</dbReference>
<dbReference type="PANTHER" id="PTHR11207:SF5">
    <property type="entry name" value="LARGE RIBOSOMAL SUBUNIT PROTEIN ML44"/>
    <property type="match status" value="1"/>
</dbReference>
<evidence type="ECO:0000256" key="1">
    <source>
        <dbReference type="ARBA" id="ARBA00004173"/>
    </source>
</evidence>
<comment type="subcellular location">
    <subcellularLocation>
        <location evidence="1">Mitochondrion</location>
    </subcellularLocation>
</comment>
<dbReference type="PANTHER" id="PTHR11207">
    <property type="entry name" value="RIBONUCLEASE III"/>
    <property type="match status" value="1"/>
</dbReference>
<evidence type="ECO:0000256" key="3">
    <source>
        <dbReference type="ARBA" id="ARBA00022946"/>
    </source>
</evidence>
<dbReference type="SUPFAM" id="SSF54768">
    <property type="entry name" value="dsRNA-binding domain-like"/>
    <property type="match status" value="1"/>
</dbReference>
<dbReference type="GO" id="GO:0070125">
    <property type="term" value="P:mitochondrial translational elongation"/>
    <property type="evidence" value="ECO:0007669"/>
    <property type="project" value="TreeGrafter"/>
</dbReference>
<dbReference type="GeneID" id="109470709"/>
<dbReference type="InterPro" id="IPR036389">
    <property type="entry name" value="RNase_III_sf"/>
</dbReference>
<dbReference type="GO" id="GO:0070877">
    <property type="term" value="C:microprocessor complex"/>
    <property type="evidence" value="ECO:0007669"/>
    <property type="project" value="TreeGrafter"/>
</dbReference>
<evidence type="ECO:0000313" key="12">
    <source>
        <dbReference type="RefSeq" id="XP_019625317.1"/>
    </source>
</evidence>
<reference evidence="12" key="1">
    <citation type="submission" date="2025-08" db="UniProtKB">
        <authorList>
            <consortium name="RefSeq"/>
        </authorList>
    </citation>
    <scope>IDENTIFICATION</scope>
    <source>
        <tissue evidence="12">Gonad</tissue>
    </source>
</reference>
<dbReference type="Pfam" id="PF22935">
    <property type="entry name" value="RM44_endonuclase"/>
    <property type="match status" value="1"/>
</dbReference>